<feature type="transmembrane region" description="Helical" evidence="1">
    <location>
        <begin position="20"/>
        <end position="38"/>
    </location>
</feature>
<keyword evidence="3" id="KW-1185">Reference proteome</keyword>
<dbReference type="EMBL" id="CP020370">
    <property type="protein sequence ID" value="AUB83608.1"/>
    <property type="molecule type" value="Genomic_DNA"/>
</dbReference>
<feature type="transmembrane region" description="Helical" evidence="1">
    <location>
        <begin position="59"/>
        <end position="84"/>
    </location>
</feature>
<organism evidence="2 3">
    <name type="scientific">Candidatus Thiodictyon syntrophicum</name>
    <dbReference type="NCBI Taxonomy" id="1166950"/>
    <lineage>
        <taxon>Bacteria</taxon>
        <taxon>Pseudomonadati</taxon>
        <taxon>Pseudomonadota</taxon>
        <taxon>Gammaproteobacteria</taxon>
        <taxon>Chromatiales</taxon>
        <taxon>Chromatiaceae</taxon>
        <taxon>Thiodictyon</taxon>
    </lineage>
</organism>
<gene>
    <name evidence="2" type="ORF">THSYN_23430</name>
</gene>
<dbReference type="RefSeq" id="WP_100921293.1">
    <property type="nucleotide sequence ID" value="NZ_CP020370.1"/>
</dbReference>
<accession>A0A2K8UDD2</accession>
<dbReference type="OrthoDB" id="5776833at2"/>
<dbReference type="AlphaFoldDB" id="A0A2K8UDD2"/>
<name>A0A2K8UDD2_9GAMM</name>
<evidence type="ECO:0000313" key="2">
    <source>
        <dbReference type="EMBL" id="AUB83608.1"/>
    </source>
</evidence>
<reference evidence="2 3" key="1">
    <citation type="submission" date="2017-03" db="EMBL/GenBank/DDBJ databases">
        <title>Complete genome sequence of Candidatus 'Thiodictyon syntrophicum' sp. nov. strain Cad16T, a photolithoautotroph purple sulfur bacterium isolated from an alpine meromictic lake.</title>
        <authorList>
            <person name="Luedin S.M."/>
            <person name="Pothier J.F."/>
            <person name="Danza F."/>
            <person name="Storelli N."/>
            <person name="Wittwer M."/>
            <person name="Tonolla M."/>
        </authorList>
    </citation>
    <scope>NUCLEOTIDE SEQUENCE [LARGE SCALE GENOMIC DNA]</scope>
    <source>
        <strain evidence="2 3">Cad16T</strain>
    </source>
</reference>
<proteinExistence type="predicted"/>
<feature type="transmembrane region" description="Helical" evidence="1">
    <location>
        <begin position="96"/>
        <end position="114"/>
    </location>
</feature>
<dbReference type="Proteomes" id="UP000232638">
    <property type="component" value="Chromosome"/>
</dbReference>
<protein>
    <submittedName>
        <fullName evidence="2">Uncharacterized protein</fullName>
    </submittedName>
</protein>
<dbReference type="KEGG" id="tsy:THSYN_23430"/>
<keyword evidence="1" id="KW-0812">Transmembrane</keyword>
<evidence type="ECO:0000256" key="1">
    <source>
        <dbReference type="SAM" id="Phobius"/>
    </source>
</evidence>
<evidence type="ECO:0000313" key="3">
    <source>
        <dbReference type="Proteomes" id="UP000232638"/>
    </source>
</evidence>
<keyword evidence="1" id="KW-0472">Membrane</keyword>
<keyword evidence="1" id="KW-1133">Transmembrane helix</keyword>
<sequence>MAAEPAPGAPAPRLPLPDLAWITGLVLAWLYAAGWSYAYRWYARFDLGLNGLDLPVETVLMYGYWVLRSHWVLLLPALAVWPLWTLVPPTVRRRGVYGLPLVLILLFALAYTLGARAADDRFVAHRDHGFRCLPRARVGLVPQADRGPAIAALAAGLARESPPPGTPDPSPDAEWRLLVQTASLLVLIKPEPQGPPVVALVPWENLDVARLSPVVGGCE</sequence>